<organism evidence="6 7">
    <name type="scientific">Protomyces lactucae-debilis</name>
    <dbReference type="NCBI Taxonomy" id="2754530"/>
    <lineage>
        <taxon>Eukaryota</taxon>
        <taxon>Fungi</taxon>
        <taxon>Dikarya</taxon>
        <taxon>Ascomycota</taxon>
        <taxon>Taphrinomycotina</taxon>
        <taxon>Taphrinomycetes</taxon>
        <taxon>Taphrinales</taxon>
        <taxon>Protomycetaceae</taxon>
        <taxon>Protomyces</taxon>
    </lineage>
</organism>
<protein>
    <recommendedName>
        <fullName evidence="4">Eukaryotic translation initiation factor 3 subunit E</fullName>
    </recommendedName>
</protein>
<comment type="subunit">
    <text evidence="4">Component of the eukaryotic translation initiation factor 3 (eIF-3) complex.</text>
</comment>
<dbReference type="GO" id="GO:0005852">
    <property type="term" value="C:eukaryotic translation initiation factor 3 complex"/>
    <property type="evidence" value="ECO:0007669"/>
    <property type="project" value="InterPro"/>
</dbReference>
<accession>A0A1Y2FLQ4</accession>
<name>A0A1Y2FLQ4_PROLT</name>
<dbReference type="InterPro" id="IPR016650">
    <property type="entry name" value="eIF3e"/>
</dbReference>
<comment type="subcellular location">
    <subcellularLocation>
        <location evidence="4">Cytoplasm</location>
    </subcellularLocation>
</comment>
<feature type="domain" description="Eukaryotic translation initiation factor 3 subunit E N-terminal" evidence="5">
    <location>
        <begin position="3"/>
        <end position="133"/>
    </location>
</feature>
<dbReference type="AlphaFoldDB" id="A0A1Y2FLQ4"/>
<dbReference type="Pfam" id="PF09440">
    <property type="entry name" value="eIF3_N"/>
    <property type="match status" value="1"/>
</dbReference>
<keyword evidence="2 4" id="KW-0396">Initiation factor</keyword>
<comment type="caution">
    <text evidence="6">The sequence shown here is derived from an EMBL/GenBank/DDBJ whole genome shotgun (WGS) entry which is preliminary data.</text>
</comment>
<evidence type="ECO:0000313" key="6">
    <source>
        <dbReference type="EMBL" id="ORY84507.1"/>
    </source>
</evidence>
<reference evidence="6 7" key="1">
    <citation type="submission" date="2016-07" db="EMBL/GenBank/DDBJ databases">
        <title>Pervasive Adenine N6-methylation of Active Genes in Fungi.</title>
        <authorList>
            <consortium name="DOE Joint Genome Institute"/>
            <person name="Mondo S.J."/>
            <person name="Dannebaum R.O."/>
            <person name="Kuo R.C."/>
            <person name="Labutti K."/>
            <person name="Haridas S."/>
            <person name="Kuo A."/>
            <person name="Salamov A."/>
            <person name="Ahrendt S.R."/>
            <person name="Lipzen A."/>
            <person name="Sullivan W."/>
            <person name="Andreopoulos W.B."/>
            <person name="Clum A."/>
            <person name="Lindquist E."/>
            <person name="Daum C."/>
            <person name="Ramamoorthy G.K."/>
            <person name="Gryganskyi A."/>
            <person name="Culley D."/>
            <person name="Magnuson J.K."/>
            <person name="James T.Y."/>
            <person name="O'Malley M.A."/>
            <person name="Stajich J.E."/>
            <person name="Spatafora J.W."/>
            <person name="Visel A."/>
            <person name="Grigoriev I.V."/>
        </authorList>
    </citation>
    <scope>NUCLEOTIDE SEQUENCE [LARGE SCALE GENOMIC DNA]</scope>
    <source>
        <strain evidence="6 7">12-1054</strain>
    </source>
</reference>
<evidence type="ECO:0000256" key="4">
    <source>
        <dbReference type="PIRNR" id="PIRNR016255"/>
    </source>
</evidence>
<sequence length="422" mass="47911">MEDLPVLAYLDRHLIYPVLDFLQQTGTYTEAEITQAKYDLLKDTNMPGHCAELYKQIHKTDEAPQEFAEKEEAIGQQLNVLESESKKVLEVLENPEVATALRQDKAQNMTFLRDNHDISIEQINVLYKLGQFDYNRGNYVGAVDHLYHFRVLSTDQKLVTSATWGKLASEILTANWEDALSELTKLREYIDGENDDPIAQLRSRTWLLHWALFPLHNAESPKHNELQELFFTPAYMNALQTSAPHLLRYLTVAVIAAGSPKAGNYNRRLRDLIRALEAEKVYSDPFTKFALALYSKYDFEGASNLLNQLGQIAASDYFLSSSAEAVTSSFTVAFIEAYFRLHKTADLTTLTRLTHLTEEALVSIINSSLEHLNADIDTEDGFIEIIRDVSGAQHLHDVIQRTKNLVERTGTLQYAMHKKLAA</sequence>
<dbReference type="PIRSF" id="PIRSF016255">
    <property type="entry name" value="eIF3e_su6"/>
    <property type="match status" value="1"/>
</dbReference>
<dbReference type="RefSeq" id="XP_040726525.1">
    <property type="nucleotide sequence ID" value="XM_040868281.1"/>
</dbReference>
<dbReference type="OrthoDB" id="417252at2759"/>
<dbReference type="Proteomes" id="UP000193685">
    <property type="component" value="Unassembled WGS sequence"/>
</dbReference>
<dbReference type="STRING" id="56484.A0A1Y2FLQ4"/>
<comment type="similarity">
    <text evidence="4">Belongs to the eIF-3 subunit E family.</text>
</comment>
<keyword evidence="7" id="KW-1185">Reference proteome</keyword>
<gene>
    <name evidence="6" type="ORF">BCR37DRAFT_366405</name>
</gene>
<dbReference type="GeneID" id="63784880"/>
<evidence type="ECO:0000313" key="7">
    <source>
        <dbReference type="Proteomes" id="UP000193685"/>
    </source>
</evidence>
<evidence type="ECO:0000256" key="2">
    <source>
        <dbReference type="ARBA" id="ARBA00022540"/>
    </source>
</evidence>
<dbReference type="SMART" id="SM01186">
    <property type="entry name" value="eIF3_N"/>
    <property type="match status" value="1"/>
</dbReference>
<keyword evidence="1 4" id="KW-0963">Cytoplasm</keyword>
<proteinExistence type="inferred from homology"/>
<dbReference type="OMA" id="IMEPNRP"/>
<keyword evidence="3 4" id="KW-0648">Protein biosynthesis</keyword>
<evidence type="ECO:0000259" key="5">
    <source>
        <dbReference type="SMART" id="SM01186"/>
    </source>
</evidence>
<evidence type="ECO:0000256" key="3">
    <source>
        <dbReference type="ARBA" id="ARBA00022917"/>
    </source>
</evidence>
<dbReference type="EMBL" id="MCFI01000006">
    <property type="protein sequence ID" value="ORY84507.1"/>
    <property type="molecule type" value="Genomic_DNA"/>
</dbReference>
<dbReference type="PANTHER" id="PTHR10317">
    <property type="entry name" value="EUKARYOTIC TRANSLATION INITIATION FACTOR 3 SUBUNIT E"/>
    <property type="match status" value="1"/>
</dbReference>
<dbReference type="GO" id="GO:0003743">
    <property type="term" value="F:translation initiation factor activity"/>
    <property type="evidence" value="ECO:0007669"/>
    <property type="project" value="UniProtKB-KW"/>
</dbReference>
<dbReference type="InterPro" id="IPR019010">
    <property type="entry name" value="eIF3e_N"/>
</dbReference>
<evidence type="ECO:0000256" key="1">
    <source>
        <dbReference type="ARBA" id="ARBA00022490"/>
    </source>
</evidence>